<feature type="transmembrane region" description="Helical" evidence="6">
    <location>
        <begin position="109"/>
        <end position="127"/>
    </location>
</feature>
<evidence type="ECO:0000256" key="2">
    <source>
        <dbReference type="ARBA" id="ARBA00022475"/>
    </source>
</evidence>
<feature type="transmembrane region" description="Helical" evidence="6">
    <location>
        <begin position="57"/>
        <end position="73"/>
    </location>
</feature>
<gene>
    <name evidence="8" type="ORF">VSR73_20435</name>
</gene>
<keyword evidence="9" id="KW-1185">Reference proteome</keyword>
<evidence type="ECO:0000256" key="1">
    <source>
        <dbReference type="ARBA" id="ARBA00004651"/>
    </source>
</evidence>
<sequence>MVEETHNEVIALHADYAAPAGFWRRTAAFAIDGIVLGLIGMAVIAVSFEWLARIGEWARLIGFALGSLYFISMEGTSGRCQSLGKHLLKIKVTSITPDGLVPLTPIQAWLRYSIIAVPVVLGGMGFVDTPAMRQGTSLLAIANSTVVFLWEMVLVYLLVFNRPSRRSLHDMAFSTAVVRVDAHASPNAPVRRTHWIAMGVIGSLVVVGSAVLRHRFDEALSGLQEIQRAVADVPGVRQSSVSDMHRVGATSSSTTQTIITAAVTTPALQTEAEAIEIVRAAFAVAPALANQDAVTVVMVRSAELGIARWRWQTVQNWPGHEWAARIKLHPRP</sequence>
<dbReference type="PANTHER" id="PTHR36115:SF4">
    <property type="entry name" value="MEMBRANE PROTEIN"/>
    <property type="match status" value="1"/>
</dbReference>
<feature type="transmembrane region" description="Helical" evidence="6">
    <location>
        <begin position="139"/>
        <end position="159"/>
    </location>
</feature>
<evidence type="ECO:0000259" key="7">
    <source>
        <dbReference type="Pfam" id="PF06271"/>
    </source>
</evidence>
<evidence type="ECO:0000313" key="8">
    <source>
        <dbReference type="EMBL" id="MEM5423424.1"/>
    </source>
</evidence>
<organism evidence="8 9">
    <name type="scientific">Paraburkholderia ferrariae</name>
    <dbReference type="NCBI Taxonomy" id="386056"/>
    <lineage>
        <taxon>Bacteria</taxon>
        <taxon>Pseudomonadati</taxon>
        <taxon>Pseudomonadota</taxon>
        <taxon>Betaproteobacteria</taxon>
        <taxon>Burkholderiales</taxon>
        <taxon>Burkholderiaceae</taxon>
        <taxon>Paraburkholderia</taxon>
    </lineage>
</organism>
<keyword evidence="3 6" id="KW-0812">Transmembrane</keyword>
<evidence type="ECO:0000313" key="9">
    <source>
        <dbReference type="Proteomes" id="UP001489897"/>
    </source>
</evidence>
<reference evidence="8 9" key="1">
    <citation type="submission" date="2024-01" db="EMBL/GenBank/DDBJ databases">
        <title>The diversity of rhizobia nodulating Mimosa spp. in eleven states of Brazil covering several biomes is determined by host plant, location, and edaphic factors.</title>
        <authorList>
            <person name="Rouws L."/>
            <person name="Barauna A."/>
            <person name="Beukes C."/>
            <person name="De Faria S.M."/>
            <person name="Gross E."/>
            <person name="Dos Reis Junior F.B."/>
            <person name="Simon M."/>
            <person name="Maluk M."/>
            <person name="Odee D.W."/>
            <person name="Kenicer G."/>
            <person name="Young J.P.W."/>
            <person name="Reis V.M."/>
            <person name="Zilli J."/>
            <person name="James E.K."/>
        </authorList>
    </citation>
    <scope>NUCLEOTIDE SEQUENCE [LARGE SCALE GENOMIC DNA]</scope>
    <source>
        <strain evidence="8 9">JPY167</strain>
    </source>
</reference>
<evidence type="ECO:0000256" key="3">
    <source>
        <dbReference type="ARBA" id="ARBA00022692"/>
    </source>
</evidence>
<comment type="caution">
    <text evidence="8">The sequence shown here is derived from an EMBL/GenBank/DDBJ whole genome shotgun (WGS) entry which is preliminary data.</text>
</comment>
<proteinExistence type="predicted"/>
<evidence type="ECO:0000256" key="4">
    <source>
        <dbReference type="ARBA" id="ARBA00022989"/>
    </source>
</evidence>
<feature type="transmembrane region" description="Helical" evidence="6">
    <location>
        <begin position="27"/>
        <end position="50"/>
    </location>
</feature>
<keyword evidence="4 6" id="KW-1133">Transmembrane helix</keyword>
<protein>
    <submittedName>
        <fullName evidence="8">RDD family protein</fullName>
    </submittedName>
</protein>
<keyword evidence="5 6" id="KW-0472">Membrane</keyword>
<feature type="domain" description="RDD" evidence="7">
    <location>
        <begin position="19"/>
        <end position="172"/>
    </location>
</feature>
<dbReference type="EMBL" id="JAYMRV010000006">
    <property type="protein sequence ID" value="MEM5423424.1"/>
    <property type="molecule type" value="Genomic_DNA"/>
</dbReference>
<dbReference type="PANTHER" id="PTHR36115">
    <property type="entry name" value="PROLINE-RICH ANTIGEN HOMOLOG-RELATED"/>
    <property type="match status" value="1"/>
</dbReference>
<feature type="transmembrane region" description="Helical" evidence="6">
    <location>
        <begin position="195"/>
        <end position="212"/>
    </location>
</feature>
<dbReference type="Proteomes" id="UP001489897">
    <property type="component" value="Unassembled WGS sequence"/>
</dbReference>
<dbReference type="InterPro" id="IPR010432">
    <property type="entry name" value="RDD"/>
</dbReference>
<dbReference type="Pfam" id="PF06271">
    <property type="entry name" value="RDD"/>
    <property type="match status" value="1"/>
</dbReference>
<dbReference type="RefSeq" id="WP_342948097.1">
    <property type="nucleotide sequence ID" value="NZ_JAYMRV010000006.1"/>
</dbReference>
<name>A0ABU9RTN9_9BURK</name>
<dbReference type="InterPro" id="IPR051791">
    <property type="entry name" value="Pra-immunoreactive"/>
</dbReference>
<comment type="subcellular location">
    <subcellularLocation>
        <location evidence="1">Cell membrane</location>
        <topology evidence="1">Multi-pass membrane protein</topology>
    </subcellularLocation>
</comment>
<evidence type="ECO:0000256" key="5">
    <source>
        <dbReference type="ARBA" id="ARBA00023136"/>
    </source>
</evidence>
<keyword evidence="2" id="KW-1003">Cell membrane</keyword>
<evidence type="ECO:0000256" key="6">
    <source>
        <dbReference type="SAM" id="Phobius"/>
    </source>
</evidence>
<accession>A0ABU9RTN9</accession>